<dbReference type="Pfam" id="PF20062">
    <property type="entry name" value="DUF6461"/>
    <property type="match status" value="1"/>
</dbReference>
<dbReference type="EMBL" id="BOOW01000045">
    <property type="protein sequence ID" value="GII96524.1"/>
    <property type="molecule type" value="Genomic_DNA"/>
</dbReference>
<evidence type="ECO:0000313" key="2">
    <source>
        <dbReference type="Proteomes" id="UP000606172"/>
    </source>
</evidence>
<dbReference type="RefSeq" id="WP_373870231.1">
    <property type="nucleotide sequence ID" value="NZ_BOOW01000045.1"/>
</dbReference>
<accession>A0A919RPZ6</accession>
<reference evidence="1" key="1">
    <citation type="submission" date="2021-01" db="EMBL/GenBank/DDBJ databases">
        <title>Whole genome shotgun sequence of Sinosporangium siamense NBRC 109515.</title>
        <authorList>
            <person name="Komaki H."/>
            <person name="Tamura T."/>
        </authorList>
    </citation>
    <scope>NUCLEOTIDE SEQUENCE</scope>
    <source>
        <strain evidence="1">NBRC 109515</strain>
    </source>
</reference>
<dbReference type="InterPro" id="IPR045592">
    <property type="entry name" value="DUF6461"/>
</dbReference>
<name>A0A919RPZ6_9ACTN</name>
<gene>
    <name evidence="1" type="ORF">Ssi02_67550</name>
</gene>
<evidence type="ECO:0000313" key="1">
    <source>
        <dbReference type="EMBL" id="GII96524.1"/>
    </source>
</evidence>
<sequence>MEIEHADVRWVSHGWDLGDVWCLTFVRGLTEAEALRRTGAVEESIRPLSYAELVDKGLFPGTVLAGRLGDWVVLIGRNQGRAPDSAAVSALSRGTEMVSVLRHDYASDYFIYAVDGDEVTGFDPRKPAWRYGSDPERLLEEMGHAGLDPAYPPSDDDEWDESVVHRPAVDGALVLAARLAGVAFTHEVLHGPLTGGRRAQGD</sequence>
<dbReference type="Proteomes" id="UP000606172">
    <property type="component" value="Unassembled WGS sequence"/>
</dbReference>
<organism evidence="1 2">
    <name type="scientific">Sinosporangium siamense</name>
    <dbReference type="NCBI Taxonomy" id="1367973"/>
    <lineage>
        <taxon>Bacteria</taxon>
        <taxon>Bacillati</taxon>
        <taxon>Actinomycetota</taxon>
        <taxon>Actinomycetes</taxon>
        <taxon>Streptosporangiales</taxon>
        <taxon>Streptosporangiaceae</taxon>
        <taxon>Sinosporangium</taxon>
    </lineage>
</organism>
<proteinExistence type="predicted"/>
<protein>
    <submittedName>
        <fullName evidence="1">Uncharacterized protein</fullName>
    </submittedName>
</protein>
<comment type="caution">
    <text evidence="1">The sequence shown here is derived from an EMBL/GenBank/DDBJ whole genome shotgun (WGS) entry which is preliminary data.</text>
</comment>
<dbReference type="AlphaFoldDB" id="A0A919RPZ6"/>
<keyword evidence="2" id="KW-1185">Reference proteome</keyword>